<organism evidence="1 2">
    <name type="scientific">Halanaerobium hydrogeniformans</name>
    <name type="common">Halanaerobium sp. (strain sapolanicus)</name>
    <dbReference type="NCBI Taxonomy" id="656519"/>
    <lineage>
        <taxon>Bacteria</taxon>
        <taxon>Bacillati</taxon>
        <taxon>Bacillota</taxon>
        <taxon>Clostridia</taxon>
        <taxon>Halanaerobiales</taxon>
        <taxon>Halanaerobiaceae</taxon>
        <taxon>Halanaerobium</taxon>
    </lineage>
</organism>
<evidence type="ECO:0000313" key="1">
    <source>
        <dbReference type="EMBL" id="ADQ14002.1"/>
    </source>
</evidence>
<evidence type="ECO:0000313" key="2">
    <source>
        <dbReference type="Proteomes" id="UP000007434"/>
    </source>
</evidence>
<dbReference type="Proteomes" id="UP000007434">
    <property type="component" value="Chromosome"/>
</dbReference>
<dbReference type="HOGENOM" id="CLU_002950_0_0_9"/>
<dbReference type="OrthoDB" id="28717at2"/>
<sequence>MKILKTNFSFIFIFFIFFLLALTLIYSADIKAEEGNSFYQGEFFVGLAELYYGNNSIKSEIELVDDSDQFAEEVDIGRIAFYLRGKIQGKYLITAWLDTGEEKIDEIFKNITDKKKTTPFEKIDAEKYYPVYGDDSKIYSEVDTAGKFYLALESETFKALWGNYRVNYDQNSLINLRKTIYGLNLSYDKRFFADAFLQQPFTIRAQDELELTGGSLYYLRNDDITAGSESITLELKDAVTGRVIETKNLAAGRDYEINYLQGRLILKNRRELIADRNLIEDASGEDKYYIIVNYEVDYDSAADSYDNYGLEAGLKLSEDLSISLQQAEEVNINDDDYKIRGVNLEYSPSSTRNILIEWAKSNELAAGRYFSDDGGLNYRELNLTSQAEAEAFNFEFKEQLTEKIYLDGYYSDKEAGFNSSSSFLEEDRTDYGLKTIYSGVKYENSLSYDKSSRGYRDTEMITLASKMDYSQKTDIRVELKNKYEQEESKESENTLTGALGLDYILSENRSIYAKQQLTLSGDNDDYNITTLGGRADFDKWSFNAQAEAGDKQSLSLGTAYRINEKSELYTELKRDITEEKDTAVFGSSSSLNDKTDIYGEYRIEAQNQGRENTNIIGIDYSPLEGLLLSLDYSRSDVIRDDRDDFKRDIIGFGTSYRRNNLNSSARLEYREDGGSEDLEQFFYKSDLSWNYSPALTLVSGIEYSREKSEEEDEYLDASLGFAYRPVKNDRLNLLGKYTYLKKDNYLTDDDFGSFPAERSQIFALDFIFEISPKWQLTEKIAYKNGEVKLNSLSDEWTSSETYLWVNRLNYQLREDIELFGEYRILENKLAQDRKSGFLLGGYKRFENDLKLGIGYNFTDFNDDLSDLSYESEGWFVNIIKAW</sequence>
<proteinExistence type="predicted"/>
<reference evidence="1 2" key="1">
    <citation type="submission" date="2010-11" db="EMBL/GenBank/DDBJ databases">
        <title>Complete sequence of Halanaerobium sp. sapolanicus.</title>
        <authorList>
            <consortium name="US DOE Joint Genome Institute"/>
            <person name="Lucas S."/>
            <person name="Copeland A."/>
            <person name="Lapidus A."/>
            <person name="Cheng J.-F."/>
            <person name="Bruce D."/>
            <person name="Goodwin L."/>
            <person name="Pitluck S."/>
            <person name="Davenport K."/>
            <person name="Detter J.C."/>
            <person name="Han C."/>
            <person name="Tapia R."/>
            <person name="Land M."/>
            <person name="Hauser L."/>
            <person name="Jeffries C."/>
            <person name="Kyrpides N."/>
            <person name="Ivanova N."/>
            <person name="Mikhailova N."/>
            <person name="Begemann M.B."/>
            <person name="Mormile M.R."/>
            <person name="Wall J.D."/>
            <person name="Elias D.A."/>
            <person name="Woyke T."/>
        </authorList>
    </citation>
    <scope>NUCLEOTIDE SEQUENCE [LARGE SCALE GENOMIC DNA]</scope>
    <source>
        <strain evidence="2">sapolanicus</strain>
    </source>
</reference>
<dbReference type="SUPFAM" id="SSF56935">
    <property type="entry name" value="Porins"/>
    <property type="match status" value="1"/>
</dbReference>
<gene>
    <name evidence="1" type="ordered locus">Halsa_0534</name>
</gene>
<dbReference type="RefSeq" id="WP_013405108.1">
    <property type="nucleotide sequence ID" value="NC_014654.1"/>
</dbReference>
<dbReference type="EMBL" id="CP002304">
    <property type="protein sequence ID" value="ADQ14002.1"/>
    <property type="molecule type" value="Genomic_DNA"/>
</dbReference>
<reference evidence="1 2" key="2">
    <citation type="journal article" date="2011" name="J. Bacteriol.">
        <title>Complete Genome Sequence of the Haloalkaliphilic, Hydrogen Producing Halanaerobium hydrogenoformans.</title>
        <authorList>
            <person name="Brown S.D."/>
            <person name="Begemann M.B."/>
            <person name="Mormile M.R."/>
            <person name="Wall J.D."/>
            <person name="Han C.S."/>
            <person name="Goodwin L.A."/>
            <person name="Pitluck S."/>
            <person name="Land M.L."/>
            <person name="Hauser L.J."/>
            <person name="Elias D.A."/>
        </authorList>
    </citation>
    <scope>NUCLEOTIDE SEQUENCE [LARGE SCALE GENOMIC DNA]</scope>
    <source>
        <strain evidence="2">sapolanicus</strain>
    </source>
</reference>
<accession>E4RPH9</accession>
<dbReference type="AlphaFoldDB" id="E4RPH9"/>
<keyword evidence="2" id="KW-1185">Reference proteome</keyword>
<name>E4RPH9_HALHG</name>
<dbReference type="eggNOG" id="COG2885">
    <property type="taxonomic scope" value="Bacteria"/>
</dbReference>
<dbReference type="STRING" id="656519.Halsa_0534"/>
<protein>
    <submittedName>
        <fullName evidence="1">Uncharacterized protein</fullName>
    </submittedName>
</protein>
<dbReference type="KEGG" id="has:Halsa_0534"/>